<dbReference type="Proteomes" id="UP000326994">
    <property type="component" value="Unassembled WGS sequence"/>
</dbReference>
<dbReference type="PANTHER" id="PTHR21666:SF268">
    <property type="entry name" value="PEPTIDASE M23 DOMAIN-CONTAINING PROTEIN"/>
    <property type="match status" value="1"/>
</dbReference>
<evidence type="ECO:0000313" key="2">
    <source>
        <dbReference type="EMBL" id="GEQ84656.1"/>
    </source>
</evidence>
<protein>
    <recommendedName>
        <fullName evidence="1">M23ase beta-sheet core domain-containing protein</fullName>
    </recommendedName>
</protein>
<sequence length="377" mass="42360">MKKFGIFLIFLALIASLIYFLYPNATDIITKPSAREAYEREFQNTDQLFNKWKLLSEISKKDSLQVEIPFAESGLFSSEILKIFTFEVSLKRGEIFHAEVKTEIDSIQVFMELFEQKNDSVSTFISIQSNRPNKLNISEEIKETGIYKIHIQPEIFADSPFQLKIYTQPQYAFPVVGKDNRAIQSFWGADREGGKRSHKGNDIFAARGTPVVAITDGIVSSTGNRGLGGKQVWLRDGIFGQSLYYAHLDSIIARQGQRVKIGDTLGLVGNTGNARTTPPHLHFGIYTSGGAIDPYPFIKISEIPKDEKPLSSSYGVIKPQTSKLLQNPKRKSAVLQNLKRTDTISIFGKSGSYYHITSGDTLRGFILERDVKELFLN</sequence>
<dbReference type="GO" id="GO:0004222">
    <property type="term" value="F:metalloendopeptidase activity"/>
    <property type="evidence" value="ECO:0007669"/>
    <property type="project" value="TreeGrafter"/>
</dbReference>
<organism evidence="2 3">
    <name type="scientific">Patiriisocius marinistellae</name>
    <dbReference type="NCBI Taxonomy" id="2494560"/>
    <lineage>
        <taxon>Bacteria</taxon>
        <taxon>Pseudomonadati</taxon>
        <taxon>Bacteroidota</taxon>
        <taxon>Flavobacteriia</taxon>
        <taxon>Flavobacteriales</taxon>
        <taxon>Flavobacteriaceae</taxon>
        <taxon>Patiriisocius</taxon>
    </lineage>
</organism>
<dbReference type="InterPro" id="IPR050570">
    <property type="entry name" value="Cell_wall_metabolism_enzyme"/>
</dbReference>
<dbReference type="AlphaFoldDB" id="A0A5J4FX09"/>
<dbReference type="PANTHER" id="PTHR21666">
    <property type="entry name" value="PEPTIDASE-RELATED"/>
    <property type="match status" value="1"/>
</dbReference>
<proteinExistence type="predicted"/>
<dbReference type="Gene3D" id="2.70.70.10">
    <property type="entry name" value="Glucose Permease (Domain IIA)"/>
    <property type="match status" value="1"/>
</dbReference>
<reference evidence="2 3" key="1">
    <citation type="submission" date="2019-08" db="EMBL/GenBank/DDBJ databases">
        <title>Ulvibacter marinistellae sp. nov., isolated from a starfish, Patiria pectinifera.</title>
        <authorList>
            <person name="Kawano K."/>
            <person name="Ushijima N."/>
            <person name="Kihara M."/>
            <person name="Itoh H."/>
        </authorList>
    </citation>
    <scope>NUCLEOTIDE SEQUENCE [LARGE SCALE GENOMIC DNA]</scope>
    <source>
        <strain evidence="2 3">KK4</strain>
    </source>
</reference>
<dbReference type="InterPro" id="IPR011055">
    <property type="entry name" value="Dup_hybrid_motif"/>
</dbReference>
<dbReference type="EMBL" id="BKCF01000001">
    <property type="protein sequence ID" value="GEQ84656.1"/>
    <property type="molecule type" value="Genomic_DNA"/>
</dbReference>
<keyword evidence="3" id="KW-1185">Reference proteome</keyword>
<dbReference type="OrthoDB" id="9810477at2"/>
<dbReference type="SUPFAM" id="SSF51261">
    <property type="entry name" value="Duplicated hybrid motif"/>
    <property type="match status" value="1"/>
</dbReference>
<dbReference type="CDD" id="cd12797">
    <property type="entry name" value="M23_peptidase"/>
    <property type="match status" value="1"/>
</dbReference>
<dbReference type="InterPro" id="IPR016047">
    <property type="entry name" value="M23ase_b-sheet_dom"/>
</dbReference>
<feature type="domain" description="M23ase beta-sheet core" evidence="1">
    <location>
        <begin position="197"/>
        <end position="294"/>
    </location>
</feature>
<dbReference type="RefSeq" id="WP_151892607.1">
    <property type="nucleotide sequence ID" value="NZ_BKCF01000001.1"/>
</dbReference>
<gene>
    <name evidence="2" type="ORF">ULMS_01640</name>
</gene>
<evidence type="ECO:0000259" key="1">
    <source>
        <dbReference type="Pfam" id="PF01551"/>
    </source>
</evidence>
<accession>A0A5J4FX09</accession>
<dbReference type="Pfam" id="PF01551">
    <property type="entry name" value="Peptidase_M23"/>
    <property type="match status" value="1"/>
</dbReference>
<evidence type="ECO:0000313" key="3">
    <source>
        <dbReference type="Proteomes" id="UP000326994"/>
    </source>
</evidence>
<name>A0A5J4FX09_9FLAO</name>
<comment type="caution">
    <text evidence="2">The sequence shown here is derived from an EMBL/GenBank/DDBJ whole genome shotgun (WGS) entry which is preliminary data.</text>
</comment>